<feature type="transmembrane region" description="Helical" evidence="1">
    <location>
        <begin position="35"/>
        <end position="54"/>
    </location>
</feature>
<evidence type="ECO:0000313" key="3">
    <source>
        <dbReference type="Proteomes" id="UP000321555"/>
    </source>
</evidence>
<dbReference type="RefSeq" id="WP_057775753.1">
    <property type="nucleotide sequence ID" value="NZ_CP042593.1"/>
</dbReference>
<proteinExistence type="predicted"/>
<evidence type="ECO:0000256" key="1">
    <source>
        <dbReference type="SAM" id="Phobius"/>
    </source>
</evidence>
<dbReference type="KEGG" id="bda:FSZ17_03845"/>
<keyword evidence="1" id="KW-0812">Transmembrane</keyword>
<sequence>MSDKKKEIIKTWILIIMIVCLIGAFILFFLGQYKIALGLGGVFTTIATFISQWTHDKNADYIYRNSQKNNHHKW</sequence>
<name>A0A5B8Z4B9_CYTDA</name>
<feature type="transmembrane region" description="Helical" evidence="1">
    <location>
        <begin position="12"/>
        <end position="29"/>
    </location>
</feature>
<gene>
    <name evidence="2" type="ORF">FSZ17_03845</name>
</gene>
<keyword evidence="1" id="KW-1133">Transmembrane helix</keyword>
<evidence type="ECO:0000313" key="2">
    <source>
        <dbReference type="EMBL" id="QED46469.1"/>
    </source>
</evidence>
<dbReference type="Proteomes" id="UP000321555">
    <property type="component" value="Chromosome"/>
</dbReference>
<protein>
    <submittedName>
        <fullName evidence="2">Uncharacterized protein</fullName>
    </submittedName>
</protein>
<organism evidence="2 3">
    <name type="scientific">Cytobacillus dafuensis</name>
    <name type="common">Bacillus dafuensis</name>
    <dbReference type="NCBI Taxonomy" id="1742359"/>
    <lineage>
        <taxon>Bacteria</taxon>
        <taxon>Bacillati</taxon>
        <taxon>Bacillota</taxon>
        <taxon>Bacilli</taxon>
        <taxon>Bacillales</taxon>
        <taxon>Bacillaceae</taxon>
        <taxon>Cytobacillus</taxon>
    </lineage>
</organism>
<reference evidence="3" key="1">
    <citation type="submission" date="2019-08" db="EMBL/GenBank/DDBJ databases">
        <authorList>
            <person name="Zheng X."/>
        </authorList>
    </citation>
    <scope>NUCLEOTIDE SEQUENCE [LARGE SCALE GENOMIC DNA]</scope>
    <source>
        <strain evidence="3">FJAT-25496</strain>
    </source>
</reference>
<accession>A0A5B8Z4B9</accession>
<keyword evidence="3" id="KW-1185">Reference proteome</keyword>
<keyword evidence="1" id="KW-0472">Membrane</keyword>
<dbReference type="EMBL" id="CP042593">
    <property type="protein sequence ID" value="QED46469.1"/>
    <property type="molecule type" value="Genomic_DNA"/>
</dbReference>
<dbReference type="AlphaFoldDB" id="A0A5B8Z4B9"/>
<dbReference type="OrthoDB" id="2697454at2"/>